<dbReference type="InterPro" id="IPR002656">
    <property type="entry name" value="Acyl_transf_3_dom"/>
</dbReference>
<dbReference type="AlphaFoldDB" id="A0A939GEC8"/>
<dbReference type="GO" id="GO:0016747">
    <property type="term" value="F:acyltransferase activity, transferring groups other than amino-acyl groups"/>
    <property type="evidence" value="ECO:0007669"/>
    <property type="project" value="InterPro"/>
</dbReference>
<dbReference type="Proteomes" id="UP000664034">
    <property type="component" value="Unassembled WGS sequence"/>
</dbReference>
<feature type="transmembrane region" description="Helical" evidence="1">
    <location>
        <begin position="272"/>
        <end position="291"/>
    </location>
</feature>
<dbReference type="Pfam" id="PF01757">
    <property type="entry name" value="Acyl_transf_3"/>
    <property type="match status" value="1"/>
</dbReference>
<organism evidence="3 4">
    <name type="scientific">Fibrella rubiginis</name>
    <dbReference type="NCBI Taxonomy" id="2817060"/>
    <lineage>
        <taxon>Bacteria</taxon>
        <taxon>Pseudomonadati</taxon>
        <taxon>Bacteroidota</taxon>
        <taxon>Cytophagia</taxon>
        <taxon>Cytophagales</taxon>
        <taxon>Spirosomataceae</taxon>
        <taxon>Fibrella</taxon>
    </lineage>
</organism>
<dbReference type="GO" id="GO:0016020">
    <property type="term" value="C:membrane"/>
    <property type="evidence" value="ECO:0007669"/>
    <property type="project" value="TreeGrafter"/>
</dbReference>
<dbReference type="RefSeq" id="WP_207363498.1">
    <property type="nucleotide sequence ID" value="NZ_JAFMYV010000002.1"/>
</dbReference>
<evidence type="ECO:0000313" key="4">
    <source>
        <dbReference type="Proteomes" id="UP000664034"/>
    </source>
</evidence>
<feature type="transmembrane region" description="Helical" evidence="1">
    <location>
        <begin position="170"/>
        <end position="189"/>
    </location>
</feature>
<evidence type="ECO:0000313" key="3">
    <source>
        <dbReference type="EMBL" id="MBO0935945.1"/>
    </source>
</evidence>
<keyword evidence="1" id="KW-0812">Transmembrane</keyword>
<proteinExistence type="predicted"/>
<keyword evidence="1" id="KW-1133">Transmembrane helix</keyword>
<feature type="transmembrane region" description="Helical" evidence="1">
    <location>
        <begin position="233"/>
        <end position="251"/>
    </location>
</feature>
<dbReference type="PANTHER" id="PTHR23028:SF53">
    <property type="entry name" value="ACYL_TRANSF_3 DOMAIN-CONTAINING PROTEIN"/>
    <property type="match status" value="1"/>
</dbReference>
<feature type="transmembrane region" description="Helical" evidence="1">
    <location>
        <begin position="357"/>
        <end position="375"/>
    </location>
</feature>
<gene>
    <name evidence="3" type="ORF">J2I47_05250</name>
</gene>
<feature type="transmembrane region" description="Helical" evidence="1">
    <location>
        <begin position="44"/>
        <end position="69"/>
    </location>
</feature>
<keyword evidence="1" id="KW-0472">Membrane</keyword>
<keyword evidence="3" id="KW-0012">Acyltransferase</keyword>
<sequence>MTTLTQPTTRPALNHLVQLDGVRFIAVAMVLIDHWTAERLPPILFVPLGSLGVTIFFVLSGFLISRILLSGKDKLPEPKSASLGGYLKTFYIRRTLRIFPIYYLTLFILYALNEPPVRRTIGWLALYASNLYIARYGTWMGTVDHLWSLAVEEQVYLVLPMLLFVLPRRLVMPTALLMMVGSVALRYGLMRHGSTWFIGYVSMPTCLDAFGLGLIMAYLWLYQRPRFDALFRSSIGLIISIIAFGLVVWGARTTAAAQPGLDYHVNNIYAHVWERLTASFVGFFLIGRAILGFRGPMKSFLESRVSQYLGQISYGLYLYHNFIYNAYHTPQTHIVLRVWRRLVSYVPTLGSSFAFEFVYFLVITIALASLSWFLIEKPINRLKDRYAY</sequence>
<dbReference type="InterPro" id="IPR050879">
    <property type="entry name" value="Acyltransferase_3"/>
</dbReference>
<feature type="transmembrane region" description="Helical" evidence="1">
    <location>
        <begin position="196"/>
        <end position="221"/>
    </location>
</feature>
<keyword evidence="4" id="KW-1185">Reference proteome</keyword>
<dbReference type="EMBL" id="JAFMYV010000002">
    <property type="protein sequence ID" value="MBO0935945.1"/>
    <property type="molecule type" value="Genomic_DNA"/>
</dbReference>
<feature type="transmembrane region" description="Helical" evidence="1">
    <location>
        <begin position="90"/>
        <end position="111"/>
    </location>
</feature>
<reference evidence="3" key="1">
    <citation type="submission" date="2021-03" db="EMBL/GenBank/DDBJ databases">
        <title>Fibrella sp. HMF5335 genome sequencing and assembly.</title>
        <authorList>
            <person name="Kang H."/>
            <person name="Kim H."/>
            <person name="Bae S."/>
            <person name="Joh K."/>
        </authorList>
    </citation>
    <scope>NUCLEOTIDE SEQUENCE</scope>
    <source>
        <strain evidence="3">HMF5335</strain>
    </source>
</reference>
<name>A0A939GEC8_9BACT</name>
<comment type="caution">
    <text evidence="3">The sequence shown here is derived from an EMBL/GenBank/DDBJ whole genome shotgun (WGS) entry which is preliminary data.</text>
</comment>
<keyword evidence="3" id="KW-0808">Transferase</keyword>
<feature type="transmembrane region" description="Helical" evidence="1">
    <location>
        <begin position="117"/>
        <end position="134"/>
    </location>
</feature>
<dbReference type="PANTHER" id="PTHR23028">
    <property type="entry name" value="ACETYLTRANSFERASE"/>
    <property type="match status" value="1"/>
</dbReference>
<accession>A0A939GEC8</accession>
<evidence type="ECO:0000259" key="2">
    <source>
        <dbReference type="Pfam" id="PF01757"/>
    </source>
</evidence>
<feature type="domain" description="Acyltransferase 3" evidence="2">
    <location>
        <begin position="18"/>
        <end position="355"/>
    </location>
</feature>
<evidence type="ECO:0000256" key="1">
    <source>
        <dbReference type="SAM" id="Phobius"/>
    </source>
</evidence>
<protein>
    <submittedName>
        <fullName evidence="3">Acyltransferase</fullName>
    </submittedName>
</protein>
<dbReference type="GO" id="GO:0009103">
    <property type="term" value="P:lipopolysaccharide biosynthetic process"/>
    <property type="evidence" value="ECO:0007669"/>
    <property type="project" value="TreeGrafter"/>
</dbReference>